<dbReference type="GO" id="GO:0005634">
    <property type="term" value="C:nucleus"/>
    <property type="evidence" value="ECO:0007669"/>
    <property type="project" value="TreeGrafter"/>
</dbReference>
<evidence type="ECO:0000259" key="1">
    <source>
        <dbReference type="Pfam" id="PF09668"/>
    </source>
</evidence>
<dbReference type="GO" id="GO:0005049">
    <property type="term" value="F:nuclear export signal receptor activity"/>
    <property type="evidence" value="ECO:0007669"/>
    <property type="project" value="InterPro"/>
</dbReference>
<dbReference type="GO" id="GO:0006508">
    <property type="term" value="P:proteolysis"/>
    <property type="evidence" value="ECO:0007669"/>
    <property type="project" value="InterPro"/>
</dbReference>
<organism evidence="2 3">
    <name type="scientific">Stephania yunnanensis</name>
    <dbReference type="NCBI Taxonomy" id="152371"/>
    <lineage>
        <taxon>Eukaryota</taxon>
        <taxon>Viridiplantae</taxon>
        <taxon>Streptophyta</taxon>
        <taxon>Embryophyta</taxon>
        <taxon>Tracheophyta</taxon>
        <taxon>Spermatophyta</taxon>
        <taxon>Magnoliopsida</taxon>
        <taxon>Ranunculales</taxon>
        <taxon>Menispermaceae</taxon>
        <taxon>Menispermoideae</taxon>
        <taxon>Cissampelideae</taxon>
        <taxon>Stephania</taxon>
    </lineage>
</organism>
<dbReference type="PANTHER" id="PTHR11223:SF2">
    <property type="entry name" value="EXPORTIN-1"/>
    <property type="match status" value="1"/>
</dbReference>
<dbReference type="Gene3D" id="1.25.10.10">
    <property type="entry name" value="Leucine-rich Repeat Variant"/>
    <property type="match status" value="1"/>
</dbReference>
<evidence type="ECO:0000313" key="2">
    <source>
        <dbReference type="EMBL" id="KAK9162847.1"/>
    </source>
</evidence>
<reference evidence="2 3" key="1">
    <citation type="submission" date="2024-01" db="EMBL/GenBank/DDBJ databases">
        <title>Genome assemblies of Stephania.</title>
        <authorList>
            <person name="Yang L."/>
        </authorList>
    </citation>
    <scope>NUCLEOTIDE SEQUENCE [LARGE SCALE GENOMIC DNA]</scope>
    <source>
        <strain evidence="2">YNDBR</strain>
        <tissue evidence="2">Leaf</tissue>
    </source>
</reference>
<name>A0AAP0Q041_9MAGN</name>
<sequence>MSSIIGLHLRLLRLLDERYKGVAHGVGQSEILGRIHVAAIKILKHEWSVKWQSFVPDLVSAAKTSETICENCMAILK</sequence>
<dbReference type="InterPro" id="IPR045065">
    <property type="entry name" value="XPO1/5"/>
</dbReference>
<dbReference type="EMBL" id="JBBNAF010000002">
    <property type="protein sequence ID" value="KAK9162847.1"/>
    <property type="molecule type" value="Genomic_DNA"/>
</dbReference>
<keyword evidence="3" id="KW-1185">Reference proteome</keyword>
<dbReference type="Pfam" id="PF09668">
    <property type="entry name" value="Asp_protease"/>
    <property type="match status" value="1"/>
</dbReference>
<comment type="caution">
    <text evidence="2">The sequence shown here is derived from an EMBL/GenBank/DDBJ whole genome shotgun (WGS) entry which is preliminary data.</text>
</comment>
<dbReference type="GO" id="GO:0006611">
    <property type="term" value="P:protein export from nucleus"/>
    <property type="evidence" value="ECO:0007669"/>
    <property type="project" value="InterPro"/>
</dbReference>
<dbReference type="Proteomes" id="UP001420932">
    <property type="component" value="Unassembled WGS sequence"/>
</dbReference>
<proteinExistence type="predicted"/>
<protein>
    <recommendedName>
        <fullName evidence="1">Aspartic peptidase DDI1-type domain-containing protein</fullName>
    </recommendedName>
</protein>
<gene>
    <name evidence="2" type="ORF">Syun_003749</name>
</gene>
<dbReference type="AlphaFoldDB" id="A0AAP0Q041"/>
<dbReference type="InterPro" id="IPR011989">
    <property type="entry name" value="ARM-like"/>
</dbReference>
<dbReference type="InterPro" id="IPR019103">
    <property type="entry name" value="Peptidase_aspartic_DDI1-type"/>
</dbReference>
<dbReference type="GO" id="GO:0000055">
    <property type="term" value="P:ribosomal large subunit export from nucleus"/>
    <property type="evidence" value="ECO:0007669"/>
    <property type="project" value="TreeGrafter"/>
</dbReference>
<dbReference type="PANTHER" id="PTHR11223">
    <property type="entry name" value="EXPORTIN 1/5"/>
    <property type="match status" value="1"/>
</dbReference>
<dbReference type="GO" id="GO:0000056">
    <property type="term" value="P:ribosomal small subunit export from nucleus"/>
    <property type="evidence" value="ECO:0007669"/>
    <property type="project" value="TreeGrafter"/>
</dbReference>
<feature type="domain" description="Aspartic peptidase DDI1-type" evidence="1">
    <location>
        <begin position="9"/>
        <end position="50"/>
    </location>
</feature>
<dbReference type="GO" id="GO:0004190">
    <property type="term" value="F:aspartic-type endopeptidase activity"/>
    <property type="evidence" value="ECO:0007669"/>
    <property type="project" value="InterPro"/>
</dbReference>
<evidence type="ECO:0000313" key="3">
    <source>
        <dbReference type="Proteomes" id="UP001420932"/>
    </source>
</evidence>
<accession>A0AAP0Q041</accession>
<dbReference type="GO" id="GO:0005737">
    <property type="term" value="C:cytoplasm"/>
    <property type="evidence" value="ECO:0007669"/>
    <property type="project" value="TreeGrafter"/>
</dbReference>